<accession>A0ABN6NBB4</accession>
<gene>
    <name evidence="3" type="ORF">AMPC_27680</name>
</gene>
<dbReference type="Gene3D" id="3.40.50.150">
    <property type="entry name" value="Vaccinia Virus protein VP39"/>
    <property type="match status" value="1"/>
</dbReference>
<feature type="domain" description="Methyltransferase type 12" evidence="2">
    <location>
        <begin position="281"/>
        <end position="374"/>
    </location>
</feature>
<dbReference type="CDD" id="cd04179">
    <property type="entry name" value="DPM_DPG-synthase_like"/>
    <property type="match status" value="1"/>
</dbReference>
<evidence type="ECO:0000259" key="1">
    <source>
        <dbReference type="Pfam" id="PF00535"/>
    </source>
</evidence>
<dbReference type="InterPro" id="IPR029044">
    <property type="entry name" value="Nucleotide-diphossugar_trans"/>
</dbReference>
<dbReference type="Gene3D" id="3.90.550.10">
    <property type="entry name" value="Spore Coat Polysaccharide Biosynthesis Protein SpsA, Chain A"/>
    <property type="match status" value="1"/>
</dbReference>
<evidence type="ECO:0008006" key="5">
    <source>
        <dbReference type="Google" id="ProtNLM"/>
    </source>
</evidence>
<dbReference type="Proteomes" id="UP001162734">
    <property type="component" value="Chromosome"/>
</dbReference>
<dbReference type="EMBL" id="AP025592">
    <property type="protein sequence ID" value="BDG09655.1"/>
    <property type="molecule type" value="Genomic_DNA"/>
</dbReference>
<keyword evidence="4" id="KW-1185">Reference proteome</keyword>
<dbReference type="Pfam" id="PF08242">
    <property type="entry name" value="Methyltransf_12"/>
    <property type="match status" value="1"/>
</dbReference>
<dbReference type="SUPFAM" id="SSF53448">
    <property type="entry name" value="Nucleotide-diphospho-sugar transferases"/>
    <property type="match status" value="1"/>
</dbReference>
<name>A0ABN6NBB4_9BACT</name>
<dbReference type="Pfam" id="PF00535">
    <property type="entry name" value="Glycos_transf_2"/>
    <property type="match status" value="1"/>
</dbReference>
<dbReference type="PANTHER" id="PTHR48090">
    <property type="entry name" value="UNDECAPRENYL-PHOSPHATE 4-DEOXY-4-FORMAMIDO-L-ARABINOSE TRANSFERASE-RELATED"/>
    <property type="match status" value="1"/>
</dbReference>
<proteinExistence type="predicted"/>
<evidence type="ECO:0000313" key="3">
    <source>
        <dbReference type="EMBL" id="BDG09655.1"/>
    </source>
</evidence>
<dbReference type="InterPro" id="IPR001173">
    <property type="entry name" value="Glyco_trans_2-like"/>
</dbReference>
<feature type="domain" description="Glycosyltransferase 2-like" evidence="1">
    <location>
        <begin position="5"/>
        <end position="179"/>
    </location>
</feature>
<protein>
    <recommendedName>
        <fullName evidence="5">Glycosyl transferase family 2</fullName>
    </recommendedName>
</protein>
<evidence type="ECO:0000313" key="4">
    <source>
        <dbReference type="Proteomes" id="UP001162734"/>
    </source>
</evidence>
<dbReference type="InterPro" id="IPR013217">
    <property type="entry name" value="Methyltransf_12"/>
</dbReference>
<reference evidence="4" key="1">
    <citation type="journal article" date="2022" name="Int. J. Syst. Evol. Microbiol.">
        <title>Anaeromyxobacter oryzae sp. nov., Anaeromyxobacter diazotrophicus sp. nov. and Anaeromyxobacter paludicola sp. nov., isolated from paddy soils.</title>
        <authorList>
            <person name="Itoh H."/>
            <person name="Xu Z."/>
            <person name="Mise K."/>
            <person name="Masuda Y."/>
            <person name="Ushijima N."/>
            <person name="Hayakawa C."/>
            <person name="Shiratori Y."/>
            <person name="Senoo K."/>
        </authorList>
    </citation>
    <scope>NUCLEOTIDE SEQUENCE [LARGE SCALE GENOMIC DNA]</scope>
    <source>
        <strain evidence="4">Red630</strain>
    </source>
</reference>
<dbReference type="InterPro" id="IPR029063">
    <property type="entry name" value="SAM-dependent_MTases_sf"/>
</dbReference>
<dbReference type="SUPFAM" id="SSF53335">
    <property type="entry name" value="S-adenosyl-L-methionine-dependent methyltransferases"/>
    <property type="match status" value="1"/>
</dbReference>
<evidence type="ECO:0000259" key="2">
    <source>
        <dbReference type="Pfam" id="PF08242"/>
    </source>
</evidence>
<dbReference type="InterPro" id="IPR050256">
    <property type="entry name" value="Glycosyltransferase_2"/>
</dbReference>
<dbReference type="CDD" id="cd02440">
    <property type="entry name" value="AdoMet_MTases"/>
    <property type="match status" value="1"/>
</dbReference>
<organism evidence="3 4">
    <name type="scientific">Anaeromyxobacter paludicola</name>
    <dbReference type="NCBI Taxonomy" id="2918171"/>
    <lineage>
        <taxon>Bacteria</taxon>
        <taxon>Pseudomonadati</taxon>
        <taxon>Myxococcota</taxon>
        <taxon>Myxococcia</taxon>
        <taxon>Myxococcales</taxon>
        <taxon>Cystobacterineae</taxon>
        <taxon>Anaeromyxobacteraceae</taxon>
        <taxon>Anaeromyxobacter</taxon>
    </lineage>
</organism>
<dbReference type="RefSeq" id="WP_248341930.1">
    <property type="nucleotide sequence ID" value="NZ_AP025592.1"/>
</dbReference>
<sequence>MTSLSVLVPAYNEEHLVAASLERLRVLEQSPHLDRVEVIVVNDCSRDRTGEVLRAFAEKVAAEPKGKLSWIFLEHPVNQGKGAAIRTALARASCELSVIHDADLEYHPQDLLRIVRVFVEEQADAVFGSRFAGAEARRVLHYRHQLGNKLLTFLTNLATDLNLTDMETCYKAVRTALLKSIPLVSNDFRLEPELSIKLAKRGARLFEVPISYSGRTYQEGKKISWRDGVKALAAIARFTLSDKIYTADAYGSQILGRLSRAPRFNAWMADVVRPYCGERVLEIGSGTGNMTRHLIPRRRYVASDINPLYLESLRALTADKPYLTTQFTDVTDPASYPRLPEGFDTVVCLNVVEHVDDDAGALRNIREVLSPGGRAVVLVPQGPWNMGTLDAVLGHKRRYTEESLAALAAGSGFRVREIVKFNRIGTLAWWLNGKVLRRRTFGLGQILMLNALTPLFRKLEPVLPVPALSLVAVLERE</sequence>
<dbReference type="PANTHER" id="PTHR48090:SF7">
    <property type="entry name" value="RFBJ PROTEIN"/>
    <property type="match status" value="1"/>
</dbReference>